<keyword evidence="6" id="KW-0949">S-adenosyl-L-methionine</keyword>
<dbReference type="FunFam" id="3.30.950.10:FF:000001">
    <property type="entry name" value="Siroheme synthase"/>
    <property type="match status" value="1"/>
</dbReference>
<dbReference type="InterPro" id="IPR003043">
    <property type="entry name" value="Uropor_MeTrfase_CS"/>
</dbReference>
<evidence type="ECO:0000256" key="1">
    <source>
        <dbReference type="ARBA" id="ARBA00005879"/>
    </source>
</evidence>
<dbReference type="EC" id="2.1.1.107" evidence="2"/>
<evidence type="ECO:0000256" key="5">
    <source>
        <dbReference type="ARBA" id="ARBA00022679"/>
    </source>
</evidence>
<comment type="caution">
    <text evidence="15">The sequence shown here is derived from an EMBL/GenBank/DDBJ whole genome shotgun (WGS) entry which is preliminary data.</text>
</comment>
<evidence type="ECO:0000313" key="15">
    <source>
        <dbReference type="EMBL" id="OEE59092.1"/>
    </source>
</evidence>
<dbReference type="PANTHER" id="PTHR45790:SF3">
    <property type="entry name" value="S-ADENOSYL-L-METHIONINE-DEPENDENT UROPORPHYRINOGEN III METHYLTRANSFERASE, CHLOROPLASTIC"/>
    <property type="match status" value="1"/>
</dbReference>
<evidence type="ECO:0000256" key="4">
    <source>
        <dbReference type="ARBA" id="ARBA00022603"/>
    </source>
</evidence>
<dbReference type="InterPro" id="IPR000878">
    <property type="entry name" value="4pyrrol_Mease"/>
</dbReference>
<keyword evidence="7" id="KW-0560">Oxidoreductase</keyword>
<evidence type="ECO:0000256" key="6">
    <source>
        <dbReference type="ARBA" id="ARBA00022691"/>
    </source>
</evidence>
<dbReference type="GO" id="GO:0019354">
    <property type="term" value="P:siroheme biosynthetic process"/>
    <property type="evidence" value="ECO:0007669"/>
    <property type="project" value="UniProtKB-UniPathway"/>
</dbReference>
<dbReference type="EMBL" id="AJWN02000090">
    <property type="protein sequence ID" value="OEE59092.1"/>
    <property type="molecule type" value="Genomic_DNA"/>
</dbReference>
<dbReference type="Proteomes" id="UP000095039">
    <property type="component" value="Unassembled WGS sequence"/>
</dbReference>
<dbReference type="AlphaFoldDB" id="A0A1E5C1S2"/>
<dbReference type="GO" id="GO:0009236">
    <property type="term" value="P:cobalamin biosynthetic process"/>
    <property type="evidence" value="ECO:0007669"/>
    <property type="project" value="UniProtKB-KW"/>
</dbReference>
<protein>
    <recommendedName>
        <fullName evidence="2">uroporphyrinogen-III C-methyltransferase</fullName>
        <ecNumber evidence="2">2.1.1.107</ecNumber>
    </recommendedName>
</protein>
<evidence type="ECO:0000313" key="16">
    <source>
        <dbReference type="Proteomes" id="UP000095039"/>
    </source>
</evidence>
<accession>A0A1E5C1S2</accession>
<dbReference type="PROSITE" id="PS00839">
    <property type="entry name" value="SUMT_1"/>
    <property type="match status" value="1"/>
</dbReference>
<proteinExistence type="inferred from homology"/>
<keyword evidence="3" id="KW-0169">Cobalamin biosynthesis</keyword>
<sequence length="249" mass="26804">MGAGPGDPDLMTVKALRCIQQSDVIVYDRLVSDEIIALIPFGKKHIFVGKAKDKHSVSQADINCILVEEAKKGKTVCRLKGGDVFVFGRGGEEMQVLHREGISVDVVPGITAASGCTSYAGIPLTHRGVSQGCTFVTAHSEHDLEVNWSALASLNQTLVFYMGLSKLEFICHELLAAGLSATTPVAVIEKGCTSDQRVFIKTLSDIHAYIANKGVQSPALIVVGHVVSLAYELDWFVVQSQEHIEKLSA</sequence>
<dbReference type="NCBIfam" id="NF004790">
    <property type="entry name" value="PRK06136.1"/>
    <property type="match status" value="1"/>
</dbReference>
<dbReference type="Gene3D" id="3.40.1010.10">
    <property type="entry name" value="Cobalt-precorrin-4 Transmethylase, Domain 1"/>
    <property type="match status" value="1"/>
</dbReference>
<dbReference type="InterPro" id="IPR050161">
    <property type="entry name" value="Siro_Cobalamin_biosynth"/>
</dbReference>
<dbReference type="InterPro" id="IPR006366">
    <property type="entry name" value="CobA/CysG_C"/>
</dbReference>
<dbReference type="Pfam" id="PF00590">
    <property type="entry name" value="TP_methylase"/>
    <property type="match status" value="1"/>
</dbReference>
<dbReference type="GO" id="GO:0004851">
    <property type="term" value="F:uroporphyrin-III C-methyltransferase activity"/>
    <property type="evidence" value="ECO:0007669"/>
    <property type="project" value="UniProtKB-EC"/>
</dbReference>
<keyword evidence="10" id="KW-0511">Multifunctional enzyme</keyword>
<keyword evidence="16" id="KW-1185">Reference proteome</keyword>
<evidence type="ECO:0000256" key="7">
    <source>
        <dbReference type="ARBA" id="ARBA00023002"/>
    </source>
</evidence>
<dbReference type="FunFam" id="3.40.1010.10:FF:000001">
    <property type="entry name" value="Siroheme synthase"/>
    <property type="match status" value="1"/>
</dbReference>
<dbReference type="PANTHER" id="PTHR45790">
    <property type="entry name" value="SIROHEME SYNTHASE-RELATED"/>
    <property type="match status" value="1"/>
</dbReference>
<evidence type="ECO:0000256" key="2">
    <source>
        <dbReference type="ARBA" id="ARBA00012162"/>
    </source>
</evidence>
<feature type="domain" description="Tetrapyrrole methylase" evidence="14">
    <location>
        <begin position="2"/>
        <end position="206"/>
    </location>
</feature>
<keyword evidence="9" id="KW-0627">Porphyrin biosynthesis</keyword>
<evidence type="ECO:0000256" key="11">
    <source>
        <dbReference type="ARBA" id="ARBA00025705"/>
    </source>
</evidence>
<dbReference type="GO" id="GO:0016829">
    <property type="term" value="F:lyase activity"/>
    <property type="evidence" value="ECO:0007669"/>
    <property type="project" value="UniProtKB-KW"/>
</dbReference>
<evidence type="ECO:0000256" key="8">
    <source>
        <dbReference type="ARBA" id="ARBA00023239"/>
    </source>
</evidence>
<comment type="pathway">
    <text evidence="12">Cofactor biosynthesis; adenosylcobalamin biosynthesis; precorrin-2 from uroporphyrinogen III: step 1/1.</text>
</comment>
<keyword evidence="5 13" id="KW-0808">Transferase</keyword>
<name>A0A1E5C1S2_9GAMM</name>
<dbReference type="InterPro" id="IPR014776">
    <property type="entry name" value="4pyrrole_Mease_sub2"/>
</dbReference>
<organism evidence="15 16">
    <name type="scientific">Enterovibrio norvegicus FF-454</name>
    <dbReference type="NCBI Taxonomy" id="1185651"/>
    <lineage>
        <taxon>Bacteria</taxon>
        <taxon>Pseudomonadati</taxon>
        <taxon>Pseudomonadota</taxon>
        <taxon>Gammaproteobacteria</taxon>
        <taxon>Vibrionales</taxon>
        <taxon>Vibrionaceae</taxon>
        <taxon>Enterovibrio</taxon>
    </lineage>
</organism>
<dbReference type="InterPro" id="IPR014777">
    <property type="entry name" value="4pyrrole_Mease_sub1"/>
</dbReference>
<reference evidence="15 16" key="1">
    <citation type="journal article" date="2012" name="Science">
        <title>Ecological populations of bacteria act as socially cohesive units of antibiotic production and resistance.</title>
        <authorList>
            <person name="Cordero O.X."/>
            <person name="Wildschutte H."/>
            <person name="Kirkup B."/>
            <person name="Proehl S."/>
            <person name="Ngo L."/>
            <person name="Hussain F."/>
            <person name="Le Roux F."/>
            <person name="Mincer T."/>
            <person name="Polz M.F."/>
        </authorList>
    </citation>
    <scope>NUCLEOTIDE SEQUENCE [LARGE SCALE GENOMIC DNA]</scope>
    <source>
        <strain evidence="15 16">FF-454</strain>
    </source>
</reference>
<evidence type="ECO:0000256" key="12">
    <source>
        <dbReference type="ARBA" id="ARBA00060548"/>
    </source>
</evidence>
<keyword evidence="8" id="KW-0456">Lyase</keyword>
<dbReference type="CDD" id="cd11642">
    <property type="entry name" value="SUMT"/>
    <property type="match status" value="1"/>
</dbReference>
<gene>
    <name evidence="15" type="ORF">A1OK_03525</name>
</gene>
<comment type="pathway">
    <text evidence="11">Porphyrin-containing compound metabolism; siroheme biosynthesis; precorrin-2 from uroporphyrinogen III: step 1/1.</text>
</comment>
<dbReference type="UniPathway" id="UPA00262">
    <property type="reaction ID" value="UER00211"/>
</dbReference>
<dbReference type="GO" id="GO:0032259">
    <property type="term" value="P:methylation"/>
    <property type="evidence" value="ECO:0007669"/>
    <property type="project" value="UniProtKB-KW"/>
</dbReference>
<keyword evidence="4 13" id="KW-0489">Methyltransferase</keyword>
<dbReference type="PROSITE" id="PS00840">
    <property type="entry name" value="SUMT_2"/>
    <property type="match status" value="1"/>
</dbReference>
<evidence type="ECO:0000256" key="13">
    <source>
        <dbReference type="RuleBase" id="RU003960"/>
    </source>
</evidence>
<dbReference type="NCBIfam" id="TIGR01469">
    <property type="entry name" value="cobA_cysG_Cterm"/>
    <property type="match status" value="1"/>
</dbReference>
<evidence type="ECO:0000256" key="9">
    <source>
        <dbReference type="ARBA" id="ARBA00023244"/>
    </source>
</evidence>
<dbReference type="Gene3D" id="3.30.950.10">
    <property type="entry name" value="Methyltransferase, Cobalt-precorrin-4 Transmethylase, Domain 2"/>
    <property type="match status" value="1"/>
</dbReference>
<comment type="similarity">
    <text evidence="1 13">Belongs to the precorrin methyltransferase family.</text>
</comment>
<evidence type="ECO:0000256" key="10">
    <source>
        <dbReference type="ARBA" id="ARBA00023268"/>
    </source>
</evidence>
<evidence type="ECO:0000256" key="3">
    <source>
        <dbReference type="ARBA" id="ARBA00022573"/>
    </source>
</evidence>
<dbReference type="InterPro" id="IPR035996">
    <property type="entry name" value="4pyrrol_Methylase_sf"/>
</dbReference>
<evidence type="ECO:0000259" key="14">
    <source>
        <dbReference type="Pfam" id="PF00590"/>
    </source>
</evidence>
<dbReference type="SUPFAM" id="SSF53790">
    <property type="entry name" value="Tetrapyrrole methylase"/>
    <property type="match status" value="1"/>
</dbReference>
<dbReference type="GO" id="GO:0016491">
    <property type="term" value="F:oxidoreductase activity"/>
    <property type="evidence" value="ECO:0007669"/>
    <property type="project" value="UniProtKB-KW"/>
</dbReference>